<dbReference type="OrthoDB" id="10007179at2759"/>
<dbReference type="GO" id="GO:0005615">
    <property type="term" value="C:extracellular space"/>
    <property type="evidence" value="ECO:0007669"/>
    <property type="project" value="TreeGrafter"/>
</dbReference>
<dbReference type="SMART" id="SM00043">
    <property type="entry name" value="CY"/>
    <property type="match status" value="1"/>
</dbReference>
<dbReference type="Gene3D" id="3.10.450.10">
    <property type="match status" value="1"/>
</dbReference>
<evidence type="ECO:0000313" key="2">
    <source>
        <dbReference type="EMBL" id="KPM09373.1"/>
    </source>
</evidence>
<dbReference type="InterPro" id="IPR046350">
    <property type="entry name" value="Cystatin_sf"/>
</dbReference>
<dbReference type="GO" id="GO:0031982">
    <property type="term" value="C:vesicle"/>
    <property type="evidence" value="ECO:0007669"/>
    <property type="project" value="TreeGrafter"/>
</dbReference>
<dbReference type="Pfam" id="PF00031">
    <property type="entry name" value="Cystatin"/>
    <property type="match status" value="1"/>
</dbReference>
<dbReference type="PANTHER" id="PTHR46186">
    <property type="entry name" value="CYSTATIN"/>
    <property type="match status" value="1"/>
</dbReference>
<evidence type="ECO:0000256" key="1">
    <source>
        <dbReference type="ARBA" id="ARBA00009403"/>
    </source>
</evidence>
<sequence>MNHFYYISFVLATLIVSIQSYPGGPSKIDPKNQTFLRSLLKVENEMNRKLHAEHIYHVTKVFEAYSQVVAGIKYTAELEFRETDCNRDEQPQRPSSSCRLTERALRCHVEIWSQPWLHKDQLTKFECDNMIGLY</sequence>
<dbReference type="AlphaFoldDB" id="A0A132AEK5"/>
<gene>
    <name evidence="2" type="ORF">QR98_0079070</name>
</gene>
<dbReference type="VEuPathDB" id="VectorBase:SSCA002650"/>
<evidence type="ECO:0000313" key="3">
    <source>
        <dbReference type="Proteomes" id="UP000616769"/>
    </source>
</evidence>
<name>A0A132AEK5_SARSC</name>
<dbReference type="GO" id="GO:0004869">
    <property type="term" value="F:cysteine-type endopeptidase inhibitor activity"/>
    <property type="evidence" value="ECO:0007669"/>
    <property type="project" value="InterPro"/>
</dbReference>
<dbReference type="Proteomes" id="UP000616769">
    <property type="component" value="Unassembled WGS sequence"/>
</dbReference>
<proteinExistence type="inferred from homology"/>
<comment type="caution">
    <text evidence="2">The sequence shown here is derived from an EMBL/GenBank/DDBJ whole genome shotgun (WGS) entry which is preliminary data.</text>
</comment>
<dbReference type="SUPFAM" id="SSF54403">
    <property type="entry name" value="Cystatin/monellin"/>
    <property type="match status" value="1"/>
</dbReference>
<reference evidence="2 3" key="1">
    <citation type="journal article" date="2015" name="Parasit. Vectors">
        <title>Draft genome of the scabies mite.</title>
        <authorList>
            <person name="Rider S.D.Jr."/>
            <person name="Morgan M.S."/>
            <person name="Arlian L.G."/>
        </authorList>
    </citation>
    <scope>NUCLEOTIDE SEQUENCE [LARGE SCALE GENOMIC DNA]</scope>
    <source>
        <strain evidence="2">Arlian Lab</strain>
    </source>
</reference>
<dbReference type="PANTHER" id="PTHR46186:SF13">
    <property type="entry name" value="SI:BUSM1-57F23.1"/>
    <property type="match status" value="1"/>
</dbReference>
<dbReference type="EMBL" id="JXLN01013448">
    <property type="protein sequence ID" value="KPM09373.1"/>
    <property type="molecule type" value="Genomic_DNA"/>
</dbReference>
<comment type="similarity">
    <text evidence="1">Belongs to the cystatin family.</text>
</comment>
<organism evidence="2 3">
    <name type="scientific">Sarcoptes scabiei</name>
    <name type="common">Itch mite</name>
    <name type="synonym">Acarus scabiei</name>
    <dbReference type="NCBI Taxonomy" id="52283"/>
    <lineage>
        <taxon>Eukaryota</taxon>
        <taxon>Metazoa</taxon>
        <taxon>Ecdysozoa</taxon>
        <taxon>Arthropoda</taxon>
        <taxon>Chelicerata</taxon>
        <taxon>Arachnida</taxon>
        <taxon>Acari</taxon>
        <taxon>Acariformes</taxon>
        <taxon>Sarcoptiformes</taxon>
        <taxon>Astigmata</taxon>
        <taxon>Psoroptidia</taxon>
        <taxon>Sarcoptoidea</taxon>
        <taxon>Sarcoptidae</taxon>
        <taxon>Sarcoptinae</taxon>
        <taxon>Sarcoptes</taxon>
    </lineage>
</organism>
<dbReference type="InterPro" id="IPR000010">
    <property type="entry name" value="Cystatin_dom"/>
</dbReference>
<protein>
    <submittedName>
        <fullName evidence="2">Cystatin-like protein</fullName>
    </submittedName>
</protein>
<accession>A0A132AEK5</accession>
<dbReference type="GO" id="GO:0005737">
    <property type="term" value="C:cytoplasm"/>
    <property type="evidence" value="ECO:0007669"/>
    <property type="project" value="TreeGrafter"/>
</dbReference>
<dbReference type="CDD" id="cd00042">
    <property type="entry name" value="CY"/>
    <property type="match status" value="1"/>
</dbReference>